<dbReference type="Proteomes" id="UP001497482">
    <property type="component" value="Chromosome 13"/>
</dbReference>
<gene>
    <name evidence="1" type="ORF">KC01_LOCUS9579</name>
</gene>
<sequence>MEGRSTDVPGHCRPVHRKPLCVQTGPIGHFCPGPPPEHRSRPGLTSLRAIPNKEPPHWALLSVPPALALSPSVENWVTTVHQSSMHTSIRLLIQI</sequence>
<name>A0AAV2JNY2_KNICA</name>
<evidence type="ECO:0000313" key="2">
    <source>
        <dbReference type="Proteomes" id="UP001497482"/>
    </source>
</evidence>
<proteinExistence type="predicted"/>
<dbReference type="AlphaFoldDB" id="A0AAV2JNY2"/>
<organism evidence="1 2">
    <name type="scientific">Knipowitschia caucasica</name>
    <name type="common">Caucasian dwarf goby</name>
    <name type="synonym">Pomatoschistus caucasicus</name>
    <dbReference type="NCBI Taxonomy" id="637954"/>
    <lineage>
        <taxon>Eukaryota</taxon>
        <taxon>Metazoa</taxon>
        <taxon>Chordata</taxon>
        <taxon>Craniata</taxon>
        <taxon>Vertebrata</taxon>
        <taxon>Euteleostomi</taxon>
        <taxon>Actinopterygii</taxon>
        <taxon>Neopterygii</taxon>
        <taxon>Teleostei</taxon>
        <taxon>Neoteleostei</taxon>
        <taxon>Acanthomorphata</taxon>
        <taxon>Gobiaria</taxon>
        <taxon>Gobiiformes</taxon>
        <taxon>Gobioidei</taxon>
        <taxon>Gobiidae</taxon>
        <taxon>Gobiinae</taxon>
        <taxon>Knipowitschia</taxon>
    </lineage>
</organism>
<reference evidence="1 2" key="1">
    <citation type="submission" date="2024-04" db="EMBL/GenBank/DDBJ databases">
        <authorList>
            <person name="Waldvogel A.-M."/>
            <person name="Schoenle A."/>
        </authorList>
    </citation>
    <scope>NUCLEOTIDE SEQUENCE [LARGE SCALE GENOMIC DNA]</scope>
</reference>
<dbReference type="EMBL" id="OZ035835">
    <property type="protein sequence ID" value="CAL1578433.1"/>
    <property type="molecule type" value="Genomic_DNA"/>
</dbReference>
<evidence type="ECO:0000313" key="1">
    <source>
        <dbReference type="EMBL" id="CAL1578433.1"/>
    </source>
</evidence>
<accession>A0AAV2JNY2</accession>
<keyword evidence="2" id="KW-1185">Reference proteome</keyword>
<protein>
    <submittedName>
        <fullName evidence="1">Uncharacterized protein</fullName>
    </submittedName>
</protein>